<name>A0A0E9QC71_ANGAN</name>
<proteinExistence type="predicted"/>
<reference evidence="2" key="2">
    <citation type="journal article" date="2015" name="Fish Shellfish Immunol.">
        <title>Early steps in the European eel (Anguilla anguilla)-Vibrio vulnificus interaction in the gills: Role of the RtxA13 toxin.</title>
        <authorList>
            <person name="Callol A."/>
            <person name="Pajuelo D."/>
            <person name="Ebbesson L."/>
            <person name="Teles M."/>
            <person name="MacKenzie S."/>
            <person name="Amaro C."/>
        </authorList>
    </citation>
    <scope>NUCLEOTIDE SEQUENCE</scope>
</reference>
<dbReference type="AlphaFoldDB" id="A0A0E9QC71"/>
<evidence type="ECO:0000313" key="2">
    <source>
        <dbReference type="EMBL" id="JAH14471.1"/>
    </source>
</evidence>
<reference evidence="2" key="1">
    <citation type="submission" date="2014-11" db="EMBL/GenBank/DDBJ databases">
        <authorList>
            <person name="Amaro Gonzalez C."/>
        </authorList>
    </citation>
    <scope>NUCLEOTIDE SEQUENCE</scope>
</reference>
<dbReference type="EMBL" id="GBXM01094106">
    <property type="protein sequence ID" value="JAH14471.1"/>
    <property type="molecule type" value="Transcribed_RNA"/>
</dbReference>
<protein>
    <submittedName>
        <fullName evidence="2">Uncharacterized protein</fullName>
    </submittedName>
</protein>
<feature type="region of interest" description="Disordered" evidence="1">
    <location>
        <begin position="1"/>
        <end position="53"/>
    </location>
</feature>
<feature type="compositionally biased region" description="Polar residues" evidence="1">
    <location>
        <begin position="1"/>
        <end position="13"/>
    </location>
</feature>
<evidence type="ECO:0000256" key="1">
    <source>
        <dbReference type="SAM" id="MobiDB-lite"/>
    </source>
</evidence>
<accession>A0A0E9QC71</accession>
<organism evidence="2">
    <name type="scientific">Anguilla anguilla</name>
    <name type="common">European freshwater eel</name>
    <name type="synonym">Muraena anguilla</name>
    <dbReference type="NCBI Taxonomy" id="7936"/>
    <lineage>
        <taxon>Eukaryota</taxon>
        <taxon>Metazoa</taxon>
        <taxon>Chordata</taxon>
        <taxon>Craniata</taxon>
        <taxon>Vertebrata</taxon>
        <taxon>Euteleostomi</taxon>
        <taxon>Actinopterygii</taxon>
        <taxon>Neopterygii</taxon>
        <taxon>Teleostei</taxon>
        <taxon>Anguilliformes</taxon>
        <taxon>Anguillidae</taxon>
        <taxon>Anguilla</taxon>
    </lineage>
</organism>
<sequence>MQQQSLHFTSAVRQPNCPVIEQADLSPRKRRKKRYSRPEQTDKCLAFRPHPLG</sequence>